<accession>Q4N508</accession>
<keyword evidence="1" id="KW-1133">Transmembrane helix</keyword>
<evidence type="ECO:0000313" key="2">
    <source>
        <dbReference type="EMBL" id="EAN32765.1"/>
    </source>
</evidence>
<dbReference type="OMA" id="RIRTCDI"/>
<dbReference type="InParanoid" id="Q4N508"/>
<dbReference type="Proteomes" id="UP000001949">
    <property type="component" value="Unassembled WGS sequence"/>
</dbReference>
<keyword evidence="1" id="KW-0812">Transmembrane</keyword>
<dbReference type="RefSeq" id="XP_765048.1">
    <property type="nucleotide sequence ID" value="XM_759955.1"/>
</dbReference>
<keyword evidence="3" id="KW-1185">Reference proteome</keyword>
<comment type="caution">
    <text evidence="2">The sequence shown here is derived from an EMBL/GenBank/DDBJ whole genome shotgun (WGS) entry which is preliminary data.</text>
</comment>
<keyword evidence="1" id="KW-0472">Membrane</keyword>
<dbReference type="AlphaFoldDB" id="Q4N508"/>
<proteinExistence type="predicted"/>
<dbReference type="KEGG" id="tpv:TP02_0482"/>
<name>Q4N508_THEPA</name>
<dbReference type="VEuPathDB" id="PiroplasmaDB:TpMuguga_02g00482"/>
<evidence type="ECO:0000313" key="3">
    <source>
        <dbReference type="Proteomes" id="UP000001949"/>
    </source>
</evidence>
<organism evidence="2 3">
    <name type="scientific">Theileria parva</name>
    <name type="common">East coast fever infection agent</name>
    <dbReference type="NCBI Taxonomy" id="5875"/>
    <lineage>
        <taxon>Eukaryota</taxon>
        <taxon>Sar</taxon>
        <taxon>Alveolata</taxon>
        <taxon>Apicomplexa</taxon>
        <taxon>Aconoidasida</taxon>
        <taxon>Piroplasmida</taxon>
        <taxon>Theileriidae</taxon>
        <taxon>Theileria</taxon>
    </lineage>
</organism>
<feature type="transmembrane region" description="Helical" evidence="1">
    <location>
        <begin position="32"/>
        <end position="50"/>
    </location>
</feature>
<gene>
    <name evidence="2" type="ordered locus">TP02_0482</name>
</gene>
<dbReference type="eggNOG" id="ENOG502QWVU">
    <property type="taxonomic scope" value="Eukaryota"/>
</dbReference>
<evidence type="ECO:0000256" key="1">
    <source>
        <dbReference type="SAM" id="Phobius"/>
    </source>
</evidence>
<reference evidence="2 3" key="1">
    <citation type="journal article" date="2005" name="Science">
        <title>Genome sequence of Theileria parva, a bovine pathogen that transforms lymphocytes.</title>
        <authorList>
            <person name="Gardner M.J."/>
            <person name="Bishop R."/>
            <person name="Shah T."/>
            <person name="de Villiers E.P."/>
            <person name="Carlton J.M."/>
            <person name="Hall N."/>
            <person name="Ren Q."/>
            <person name="Paulsen I.T."/>
            <person name="Pain A."/>
            <person name="Berriman M."/>
            <person name="Wilson R.J.M."/>
            <person name="Sato S."/>
            <person name="Ralph S.A."/>
            <person name="Mann D.J."/>
            <person name="Xiong Z."/>
            <person name="Shallom S.J."/>
            <person name="Weidman J."/>
            <person name="Jiang L."/>
            <person name="Lynn J."/>
            <person name="Weaver B."/>
            <person name="Shoaibi A."/>
            <person name="Domingo A.R."/>
            <person name="Wasawo D."/>
            <person name="Crabtree J."/>
            <person name="Wortman J.R."/>
            <person name="Haas B."/>
            <person name="Angiuoli S.V."/>
            <person name="Creasy T.H."/>
            <person name="Lu C."/>
            <person name="Suh B."/>
            <person name="Silva J.C."/>
            <person name="Utterback T.R."/>
            <person name="Feldblyum T.V."/>
            <person name="Pertea M."/>
            <person name="Allen J."/>
            <person name="Nierman W.C."/>
            <person name="Taracha E.L.N."/>
            <person name="Salzberg S.L."/>
            <person name="White O.R."/>
            <person name="Fitzhugh H.A."/>
            <person name="Morzaria S."/>
            <person name="Venter J.C."/>
            <person name="Fraser C.M."/>
            <person name="Nene V."/>
        </authorList>
    </citation>
    <scope>NUCLEOTIDE SEQUENCE [LARGE SCALE GENOMIC DNA]</scope>
    <source>
        <strain evidence="2 3">Muguga</strain>
    </source>
</reference>
<sequence>MDDYQKWRRREVKETRKVEYAFFPNRTVGQTYFVTVLMGCTIMGFAYAILKMSDKVREKRINKLRSERKLMKTYIPFENKAMLVRMTDRGILQYQREILNLPKQPTSLISDPDINYPEPKGQMTF</sequence>
<dbReference type="GeneID" id="3502067"/>
<dbReference type="EMBL" id="AAGK01000002">
    <property type="protein sequence ID" value="EAN32765.1"/>
    <property type="molecule type" value="Genomic_DNA"/>
</dbReference>
<protein>
    <submittedName>
        <fullName evidence="2">Uncharacterized protein</fullName>
    </submittedName>
</protein>